<evidence type="ECO:0000313" key="2">
    <source>
        <dbReference type="Proteomes" id="UP000803884"/>
    </source>
</evidence>
<dbReference type="AlphaFoldDB" id="A0AB34KY91"/>
<organism evidence="1 2">
    <name type="scientific">Cladosporium halotolerans</name>
    <dbReference type="NCBI Taxonomy" id="1052096"/>
    <lineage>
        <taxon>Eukaryota</taxon>
        <taxon>Fungi</taxon>
        <taxon>Dikarya</taxon>
        <taxon>Ascomycota</taxon>
        <taxon>Pezizomycotina</taxon>
        <taxon>Dothideomycetes</taxon>
        <taxon>Dothideomycetidae</taxon>
        <taxon>Cladosporiales</taxon>
        <taxon>Cladosporiaceae</taxon>
        <taxon>Cladosporium</taxon>
    </lineage>
</organism>
<evidence type="ECO:0008006" key="3">
    <source>
        <dbReference type="Google" id="ProtNLM"/>
    </source>
</evidence>
<sequence length="314" mass="35600">MAEIFAAVASGAGLVSLSIQLLESSRKLKELYSNSREAPDTVDNLYFELETLSLQLRRLERHRQHDHLDTELHRCITICEKKPLRVREVIDQMARYIRKSSGLGRLYTAFKEPEMRKLLEDLEKAKSSLSLAYASYCQSWNIHHTSNHAAGLVRYGEMLSILQQQSSPHKTSISSLAQTVQAPDGLKVPAGRQKNSSCQLTNPVAREHSAIVKNHYEDRLLSSKRRLLSLSISPPLWLTRRTWHLAVCESQGSWTIKIDPISLRPFHDIVFKFVTQGDTMMVRKLLDAGELSIRDHMLSLGEGINIFAVSQNLS</sequence>
<accession>A0AB34KY91</accession>
<proteinExistence type="predicted"/>
<reference evidence="1 2" key="1">
    <citation type="journal article" date="2020" name="Microbiol. Resour. Announc.">
        <title>Draft Genome Sequence of a Cladosporium Species Isolated from the Mesophotic Ascidian Didemnum maculosum.</title>
        <authorList>
            <person name="Gioti A."/>
            <person name="Siaperas R."/>
            <person name="Nikolaivits E."/>
            <person name="Le Goff G."/>
            <person name="Ouazzani J."/>
            <person name="Kotoulas G."/>
            <person name="Topakas E."/>
        </authorList>
    </citation>
    <scope>NUCLEOTIDE SEQUENCE [LARGE SCALE GENOMIC DNA]</scope>
    <source>
        <strain evidence="1 2">TM138-S3</strain>
    </source>
</reference>
<gene>
    <name evidence="1" type="ORF">WHR41_02781</name>
</gene>
<dbReference type="Proteomes" id="UP000803884">
    <property type="component" value="Unassembled WGS sequence"/>
</dbReference>
<comment type="caution">
    <text evidence="1">The sequence shown here is derived from an EMBL/GenBank/DDBJ whole genome shotgun (WGS) entry which is preliminary data.</text>
</comment>
<evidence type="ECO:0000313" key="1">
    <source>
        <dbReference type="EMBL" id="KAL1588333.1"/>
    </source>
</evidence>
<name>A0AB34KY91_9PEZI</name>
<protein>
    <recommendedName>
        <fullName evidence="3">Fungal N-terminal domain-containing protein</fullName>
    </recommendedName>
</protein>
<dbReference type="RefSeq" id="XP_069231438.1">
    <property type="nucleotide sequence ID" value="XM_069371387.1"/>
</dbReference>
<dbReference type="GeneID" id="96004225"/>
<keyword evidence="2" id="KW-1185">Reference proteome</keyword>
<dbReference type="EMBL" id="JAAQHG020000007">
    <property type="protein sequence ID" value="KAL1588333.1"/>
    <property type="molecule type" value="Genomic_DNA"/>
</dbReference>